<dbReference type="EMBL" id="UGSS01000002">
    <property type="protein sequence ID" value="SUB32581.1"/>
    <property type="molecule type" value="Genomic_DNA"/>
</dbReference>
<gene>
    <name evidence="2" type="primary">comC</name>
    <name evidence="2" type="ORF">NCTC10699_00161</name>
</gene>
<evidence type="ECO:0000256" key="1">
    <source>
        <dbReference type="SAM" id="Coils"/>
    </source>
</evidence>
<reference evidence="2 3" key="1">
    <citation type="submission" date="2018-06" db="EMBL/GenBank/DDBJ databases">
        <authorList>
            <consortium name="Pathogen Informatics"/>
            <person name="Doyle S."/>
        </authorList>
    </citation>
    <scope>NUCLEOTIDE SEQUENCE [LARGE SCALE GENOMIC DNA]</scope>
    <source>
        <strain evidence="2 3">NCTC10699</strain>
    </source>
</reference>
<dbReference type="AlphaFoldDB" id="A0A379B259"/>
<protein>
    <submittedName>
        <fullName evidence="2">ComC</fullName>
    </submittedName>
</protein>
<feature type="coiled-coil region" evidence="1">
    <location>
        <begin position="66"/>
        <end position="97"/>
    </location>
</feature>
<name>A0A379B259_9PAST</name>
<dbReference type="Proteomes" id="UP000254280">
    <property type="component" value="Unassembled WGS sequence"/>
</dbReference>
<keyword evidence="3" id="KW-1185">Reference proteome</keyword>
<proteinExistence type="predicted"/>
<accession>A0A379B259</accession>
<keyword evidence="1" id="KW-0175">Coiled coil</keyword>
<evidence type="ECO:0000313" key="3">
    <source>
        <dbReference type="Proteomes" id="UP000254280"/>
    </source>
</evidence>
<organism evidence="2 3">
    <name type="scientific">[Pasteurella] mairii</name>
    <dbReference type="NCBI Taxonomy" id="757"/>
    <lineage>
        <taxon>Bacteria</taxon>
        <taxon>Pseudomonadati</taxon>
        <taxon>Pseudomonadota</taxon>
        <taxon>Gammaproteobacteria</taxon>
        <taxon>Pasteurellales</taxon>
        <taxon>Pasteurellaceae</taxon>
    </lineage>
</organism>
<sequence length="191" mass="22552">MTTTPLNINRLFVNRLNGISWLNDPNNWFGKLLKLPKWQQYALLLAISGSSLILPITDYFHLQQVQANLEQQLLQQRRELQQQQQRLRSLRQQSNATFLAPERAEKLTKFNQQMNTLLKDRLQVQRNQWEFRQFPLLSLQVQGNFTHLSQFLTALLTQYPTLNVVSVHIERADQEADFSIQSEMTLQFKDK</sequence>
<dbReference type="OrthoDB" id="5685174at2"/>
<evidence type="ECO:0000313" key="2">
    <source>
        <dbReference type="EMBL" id="SUB32581.1"/>
    </source>
</evidence>